<evidence type="ECO:0000256" key="3">
    <source>
        <dbReference type="ARBA" id="ARBA00022723"/>
    </source>
</evidence>
<keyword evidence="5" id="KW-0862">Zinc</keyword>
<evidence type="ECO:0000313" key="9">
    <source>
        <dbReference type="Proteomes" id="UP001501442"/>
    </source>
</evidence>
<dbReference type="InterPro" id="IPR002933">
    <property type="entry name" value="Peptidase_M20"/>
</dbReference>
<keyword evidence="7" id="KW-0170">Cobalt</keyword>
<reference evidence="9" key="1">
    <citation type="journal article" date="2019" name="Int. J. Syst. Evol. Microbiol.">
        <title>The Global Catalogue of Microorganisms (GCM) 10K type strain sequencing project: providing services to taxonomists for standard genome sequencing and annotation.</title>
        <authorList>
            <consortium name="The Broad Institute Genomics Platform"/>
            <consortium name="The Broad Institute Genome Sequencing Center for Infectious Disease"/>
            <person name="Wu L."/>
            <person name="Ma J."/>
        </authorList>
    </citation>
    <scope>NUCLEOTIDE SEQUENCE [LARGE SCALE GENOMIC DNA]</scope>
    <source>
        <strain evidence="9">JCM 17939</strain>
    </source>
</reference>
<proteinExistence type="inferred from homology"/>
<dbReference type="PANTHER" id="PTHR43808:SF28">
    <property type="entry name" value="[LYSW]-LYSINE_[LYSW]-ORNITHINE HYDROLASE"/>
    <property type="match status" value="1"/>
</dbReference>
<dbReference type="Pfam" id="PF01546">
    <property type="entry name" value="Peptidase_M20"/>
    <property type="match status" value="1"/>
</dbReference>
<evidence type="ECO:0000256" key="5">
    <source>
        <dbReference type="ARBA" id="ARBA00022833"/>
    </source>
</evidence>
<organism evidence="8 9">
    <name type="scientific">Actinoallomurus vinaceus</name>
    <dbReference type="NCBI Taxonomy" id="1080074"/>
    <lineage>
        <taxon>Bacteria</taxon>
        <taxon>Bacillati</taxon>
        <taxon>Actinomycetota</taxon>
        <taxon>Actinomycetes</taxon>
        <taxon>Streptosporangiales</taxon>
        <taxon>Thermomonosporaceae</taxon>
        <taxon>Actinoallomurus</taxon>
    </lineage>
</organism>
<evidence type="ECO:0000256" key="4">
    <source>
        <dbReference type="ARBA" id="ARBA00022801"/>
    </source>
</evidence>
<keyword evidence="4 8" id="KW-0378">Hydrolase</keyword>
<evidence type="ECO:0000256" key="7">
    <source>
        <dbReference type="ARBA" id="ARBA00023285"/>
    </source>
</evidence>
<keyword evidence="3" id="KW-0479">Metal-binding</keyword>
<keyword evidence="1" id="KW-0963">Cytoplasm</keyword>
<keyword evidence="6" id="KW-0457">Lysine biosynthesis</keyword>
<dbReference type="InterPro" id="IPR050072">
    <property type="entry name" value="Peptidase_M20A"/>
</dbReference>
<dbReference type="InterPro" id="IPR010175">
    <property type="entry name" value="LysK"/>
</dbReference>
<dbReference type="PANTHER" id="PTHR43808">
    <property type="entry name" value="ACETYLORNITHINE DEACETYLASE"/>
    <property type="match status" value="1"/>
</dbReference>
<dbReference type="GO" id="GO:0016787">
    <property type="term" value="F:hydrolase activity"/>
    <property type="evidence" value="ECO:0007669"/>
    <property type="project" value="UniProtKB-KW"/>
</dbReference>
<keyword evidence="9" id="KW-1185">Reference proteome</keyword>
<dbReference type="InterPro" id="IPR001261">
    <property type="entry name" value="ArgE/DapE_CS"/>
</dbReference>
<accession>A0ABP8UUB9</accession>
<dbReference type="RefSeq" id="WP_345442495.1">
    <property type="nucleotide sequence ID" value="NZ_BAABHK010000025.1"/>
</dbReference>
<dbReference type="HAMAP" id="MF_01120">
    <property type="entry name" value="LysK"/>
    <property type="match status" value="1"/>
</dbReference>
<gene>
    <name evidence="8" type="ORF">GCM10023196_098610</name>
</gene>
<evidence type="ECO:0000256" key="1">
    <source>
        <dbReference type="ARBA" id="ARBA00022490"/>
    </source>
</evidence>
<evidence type="ECO:0000313" key="8">
    <source>
        <dbReference type="EMBL" id="GAA4638942.1"/>
    </source>
</evidence>
<protein>
    <submittedName>
        <fullName evidence="8">[LysW]-lysine hydrolase</fullName>
    </submittedName>
</protein>
<dbReference type="SUPFAM" id="SSF53187">
    <property type="entry name" value="Zn-dependent exopeptidases"/>
    <property type="match status" value="1"/>
</dbReference>
<evidence type="ECO:0000256" key="6">
    <source>
        <dbReference type="ARBA" id="ARBA00023154"/>
    </source>
</evidence>
<keyword evidence="2" id="KW-0028">Amino-acid biosynthesis</keyword>
<evidence type="ECO:0000256" key="2">
    <source>
        <dbReference type="ARBA" id="ARBA00022605"/>
    </source>
</evidence>
<dbReference type="PROSITE" id="PS00758">
    <property type="entry name" value="ARGE_DAPE_CPG2_1"/>
    <property type="match status" value="1"/>
</dbReference>
<dbReference type="EMBL" id="BAABHK010000025">
    <property type="protein sequence ID" value="GAA4638942.1"/>
    <property type="molecule type" value="Genomic_DNA"/>
</dbReference>
<dbReference type="Proteomes" id="UP001501442">
    <property type="component" value="Unassembled WGS sequence"/>
</dbReference>
<comment type="caution">
    <text evidence="8">The sequence shown here is derived from an EMBL/GenBank/DDBJ whole genome shotgun (WGS) entry which is preliminary data.</text>
</comment>
<sequence length="343" mass="36058">MSTPVDLLHDMLAIPSPSGGEDELARFLEKSMNDLGLAARRDEAGNVIGDIGTGNGPVVMLLSHLDTVDRPLPARRDGDRLIGRGAVDAKGPLAAMICAAAARPSFPGTIRVAGAVEEERLSRGGEHLARTLPAPDALLVGEPSGWSRVVLGYKGKIDLDYRVARPATHSTNPAAKATEAAVGFWHDLLDALGPERDHGTFGLPAATLRGMHGDPAEAWLDIDCRIPLGFDADSFAERLRACANGGEITVVRHVPAVRSGRGDPVVRAVSAAIRRCGGEPRPTLKTGTSDMNTVAPHWNVPMAAFGPGDGSLDHADDEHITIDEFLKGVDVLTASLDELAAAL</sequence>
<dbReference type="Gene3D" id="3.40.630.10">
    <property type="entry name" value="Zn peptidases"/>
    <property type="match status" value="2"/>
</dbReference>
<dbReference type="NCBIfam" id="TIGR01902">
    <property type="entry name" value="dapE-lys-deAc"/>
    <property type="match status" value="1"/>
</dbReference>
<name>A0ABP8UUB9_9ACTN</name>